<feature type="non-terminal residue" evidence="1">
    <location>
        <position position="1"/>
    </location>
</feature>
<keyword evidence="2" id="KW-1185">Reference proteome</keyword>
<comment type="caution">
    <text evidence="1">The sequence shown here is derived from an EMBL/GenBank/DDBJ whole genome shotgun (WGS) entry which is preliminary data.</text>
</comment>
<gene>
    <name evidence="1" type="ORF">M9458_040384</name>
</gene>
<dbReference type="Proteomes" id="UP001529510">
    <property type="component" value="Unassembled WGS sequence"/>
</dbReference>
<name>A0ABD0NUL5_CIRMR</name>
<evidence type="ECO:0000313" key="2">
    <source>
        <dbReference type="Proteomes" id="UP001529510"/>
    </source>
</evidence>
<sequence length="56" mass="5504">HIGSPTKTSVAATSASVSLMPVSLSITAVHVDKEYVTTAPLIAGPCPPGVGTILCG</sequence>
<feature type="non-terminal residue" evidence="1">
    <location>
        <position position="56"/>
    </location>
</feature>
<accession>A0ABD0NUL5</accession>
<proteinExistence type="predicted"/>
<reference evidence="1 2" key="1">
    <citation type="submission" date="2024-05" db="EMBL/GenBank/DDBJ databases">
        <title>Genome sequencing and assembly of Indian major carp, Cirrhinus mrigala (Hamilton, 1822).</title>
        <authorList>
            <person name="Mohindra V."/>
            <person name="Chowdhury L.M."/>
            <person name="Lal K."/>
            <person name="Jena J.K."/>
        </authorList>
    </citation>
    <scope>NUCLEOTIDE SEQUENCE [LARGE SCALE GENOMIC DNA]</scope>
    <source>
        <strain evidence="1">CM1030</strain>
        <tissue evidence="1">Blood</tissue>
    </source>
</reference>
<organism evidence="1 2">
    <name type="scientific">Cirrhinus mrigala</name>
    <name type="common">Mrigala</name>
    <dbReference type="NCBI Taxonomy" id="683832"/>
    <lineage>
        <taxon>Eukaryota</taxon>
        <taxon>Metazoa</taxon>
        <taxon>Chordata</taxon>
        <taxon>Craniata</taxon>
        <taxon>Vertebrata</taxon>
        <taxon>Euteleostomi</taxon>
        <taxon>Actinopterygii</taxon>
        <taxon>Neopterygii</taxon>
        <taxon>Teleostei</taxon>
        <taxon>Ostariophysi</taxon>
        <taxon>Cypriniformes</taxon>
        <taxon>Cyprinidae</taxon>
        <taxon>Labeoninae</taxon>
        <taxon>Labeonini</taxon>
        <taxon>Cirrhinus</taxon>
    </lineage>
</organism>
<dbReference type="EMBL" id="JAMKFB020000020">
    <property type="protein sequence ID" value="KAL0164631.1"/>
    <property type="molecule type" value="Genomic_DNA"/>
</dbReference>
<evidence type="ECO:0000313" key="1">
    <source>
        <dbReference type="EMBL" id="KAL0164631.1"/>
    </source>
</evidence>
<protein>
    <submittedName>
        <fullName evidence="1">Uncharacterized protein</fullName>
    </submittedName>
</protein>
<dbReference type="AlphaFoldDB" id="A0ABD0NUL5"/>